<evidence type="ECO:0000256" key="1">
    <source>
        <dbReference type="SAM" id="MobiDB-lite"/>
    </source>
</evidence>
<reference evidence="3 4" key="1">
    <citation type="submission" date="2019-02" db="EMBL/GenBank/DDBJ databases">
        <title>Deep-cultivation of Planctomycetes and their phenomic and genomic characterization uncovers novel biology.</title>
        <authorList>
            <person name="Wiegand S."/>
            <person name="Jogler M."/>
            <person name="Boedeker C."/>
            <person name="Pinto D."/>
            <person name="Vollmers J."/>
            <person name="Rivas-Marin E."/>
            <person name="Kohn T."/>
            <person name="Peeters S.H."/>
            <person name="Heuer A."/>
            <person name="Rast P."/>
            <person name="Oberbeckmann S."/>
            <person name="Bunk B."/>
            <person name="Jeske O."/>
            <person name="Meyerdierks A."/>
            <person name="Storesund J.E."/>
            <person name="Kallscheuer N."/>
            <person name="Luecker S."/>
            <person name="Lage O.M."/>
            <person name="Pohl T."/>
            <person name="Merkel B.J."/>
            <person name="Hornburger P."/>
            <person name="Mueller R.-W."/>
            <person name="Bruemmer F."/>
            <person name="Labrenz M."/>
            <person name="Spormann A.M."/>
            <person name="Op Den Camp H."/>
            <person name="Overmann J."/>
            <person name="Amann R."/>
            <person name="Jetten M.S.M."/>
            <person name="Mascher T."/>
            <person name="Medema M.H."/>
            <person name="Devos D.P."/>
            <person name="Kaster A.-K."/>
            <person name="Ovreas L."/>
            <person name="Rohde M."/>
            <person name="Galperin M.Y."/>
            <person name="Jogler C."/>
        </authorList>
    </citation>
    <scope>NUCLEOTIDE SEQUENCE [LARGE SCALE GENOMIC DNA]</scope>
    <source>
        <strain evidence="3 4">Q31b</strain>
    </source>
</reference>
<evidence type="ECO:0000313" key="3">
    <source>
        <dbReference type="EMBL" id="TWU40325.1"/>
    </source>
</evidence>
<gene>
    <name evidence="3" type="ORF">Q31b_36730</name>
</gene>
<keyword evidence="2" id="KW-0812">Transmembrane</keyword>
<sequence length="419" mass="47215">MNEDASKTVNPYLPPSEFSESKLADQDKPDVPPSSVMKISGTSTREEMIHTLGKPVQVMSTLFFGSVLIAMQLFNLFNLFPTNWHSLESWVASVFFLLVTAGIVYGTVLRNSGKHRAERMIHRSPWLGDSVHGNYDGTAIELHYSGIRFWAALISGRSEVNSSGYKDQLWGYPIIVTASQFEDAHWWRRLSIRRSALIQIQPPLVSNDVEEATLNRVPNGLRVAAERGALPKRFNDGYRSVAYRIGTWKHSLLSGNANRLGMAVRVILGTIALVPGVWLLWMAWDLYCSTTWTPYWTAHYNRVAPPLWAGGGIATLVGLILVMPAIVGIWLNRRNAPFGDATSKATAMLICDQFVFLQQDSTAVQCDWSHIRHVRGNRYGLIFQFNNRYRFFVPRIAFASCDEFSKACRHVEQVFSSPN</sequence>
<protein>
    <recommendedName>
        <fullName evidence="5">YcxB-like protein domain-containing protein</fullName>
    </recommendedName>
</protein>
<feature type="transmembrane region" description="Helical" evidence="2">
    <location>
        <begin position="266"/>
        <end position="287"/>
    </location>
</feature>
<dbReference type="AlphaFoldDB" id="A0A5C6DVF7"/>
<keyword evidence="4" id="KW-1185">Reference proteome</keyword>
<evidence type="ECO:0008006" key="5">
    <source>
        <dbReference type="Google" id="ProtNLM"/>
    </source>
</evidence>
<comment type="caution">
    <text evidence="3">The sequence shown here is derived from an EMBL/GenBank/DDBJ whole genome shotgun (WGS) entry which is preliminary data.</text>
</comment>
<accession>A0A5C6DVF7</accession>
<feature type="transmembrane region" description="Helical" evidence="2">
    <location>
        <begin position="89"/>
        <end position="109"/>
    </location>
</feature>
<feature type="compositionally biased region" description="Basic and acidic residues" evidence="1">
    <location>
        <begin position="19"/>
        <end position="30"/>
    </location>
</feature>
<evidence type="ECO:0000256" key="2">
    <source>
        <dbReference type="SAM" id="Phobius"/>
    </source>
</evidence>
<organism evidence="3 4">
    <name type="scientific">Novipirellula aureliae</name>
    <dbReference type="NCBI Taxonomy" id="2527966"/>
    <lineage>
        <taxon>Bacteria</taxon>
        <taxon>Pseudomonadati</taxon>
        <taxon>Planctomycetota</taxon>
        <taxon>Planctomycetia</taxon>
        <taxon>Pirellulales</taxon>
        <taxon>Pirellulaceae</taxon>
        <taxon>Novipirellula</taxon>
    </lineage>
</organism>
<proteinExistence type="predicted"/>
<dbReference type="RefSeq" id="WP_146600908.1">
    <property type="nucleotide sequence ID" value="NZ_SJPY01000005.1"/>
</dbReference>
<dbReference type="Proteomes" id="UP000315471">
    <property type="component" value="Unassembled WGS sequence"/>
</dbReference>
<feature type="transmembrane region" description="Helical" evidence="2">
    <location>
        <begin position="58"/>
        <end position="77"/>
    </location>
</feature>
<name>A0A5C6DVF7_9BACT</name>
<keyword evidence="2" id="KW-1133">Transmembrane helix</keyword>
<feature type="region of interest" description="Disordered" evidence="1">
    <location>
        <begin position="1"/>
        <end position="35"/>
    </location>
</feature>
<dbReference type="OrthoDB" id="9824909at2"/>
<keyword evidence="2" id="KW-0472">Membrane</keyword>
<feature type="transmembrane region" description="Helical" evidence="2">
    <location>
        <begin position="307"/>
        <end position="331"/>
    </location>
</feature>
<dbReference type="EMBL" id="SJPY01000005">
    <property type="protein sequence ID" value="TWU40325.1"/>
    <property type="molecule type" value="Genomic_DNA"/>
</dbReference>
<evidence type="ECO:0000313" key="4">
    <source>
        <dbReference type="Proteomes" id="UP000315471"/>
    </source>
</evidence>